<keyword evidence="1" id="KW-0812">Transmembrane</keyword>
<keyword evidence="1" id="KW-1133">Transmembrane helix</keyword>
<evidence type="ECO:0000256" key="1">
    <source>
        <dbReference type="SAM" id="Phobius"/>
    </source>
</evidence>
<protein>
    <recommendedName>
        <fullName evidence="4">Lactate permease</fullName>
    </recommendedName>
</protein>
<keyword evidence="1" id="KW-0472">Membrane</keyword>
<dbReference type="RefSeq" id="WP_308893824.1">
    <property type="nucleotide sequence ID" value="NZ_CP133218.1"/>
</dbReference>
<evidence type="ECO:0008006" key="4">
    <source>
        <dbReference type="Google" id="ProtNLM"/>
    </source>
</evidence>
<sequence>MNSIERFKKKKAILQKIEQRNGLSLVGDQDLVNNLLTSEVDLNAIQASNDRLNEQYDFNPDIKVTYQEVDDLLLIMKNDFDGQRFNDLVSACKKDVISAIVNPFGLGMLVARLDKNGGNVTTIHNFEQGITATAEDKQRYNEWQNAVNSTINREPYDFDIKKDKNGNSIKNKNGENVKTSFNTSKKKEIFNKLDHGDTVNSGYTGEILGKKSNGNIDKNQQIDLEHITSVEKIERNLKNHLFSKGDNSESRQNYRVNLARDENNLTLVEGNLNKSKNCHDLKEWANDKNRTDPSKTNSEFYKTNQELINKEYEKSKKFLEKEALHNQLKKQGKETAITSATEGVKMGVQQAVGLVIYEFFDAIFDELEDIYQNGFSSNCVDDRFIHVVKERFSRIAIRIASRWKDVGTAFADGFISGLLSNLVTVVINMFVRTGKRMVRMIREGFFSLLRAIKMLCFPPQGMTSAQAAHEASKLIATGLVVIGGIAIEQHIDTMIKAAPMLEPLADILTSILIGGLTGVAVTLIVYAIDKIDFFQVNEHDKHTFIMHKLENSLSVMFTESDLIIADMKI</sequence>
<keyword evidence="3" id="KW-1185">Reference proteome</keyword>
<name>A0ABY9MLX2_9GAMM</name>
<feature type="transmembrane region" description="Helical" evidence="1">
    <location>
        <begin position="409"/>
        <end position="431"/>
    </location>
</feature>
<evidence type="ECO:0000313" key="2">
    <source>
        <dbReference type="EMBL" id="WML89548.1"/>
    </source>
</evidence>
<dbReference type="Proteomes" id="UP001236657">
    <property type="component" value="Chromosome"/>
</dbReference>
<gene>
    <name evidence="2" type="ORF">RCF98_11255</name>
</gene>
<reference evidence="2 3" key="1">
    <citation type="submission" date="2023-08" db="EMBL/GenBank/DDBJ databases">
        <title>New molecular markers tilS and rpoB for phylogenetic and monitoring studies of the genus Thiothrix biodiversity.</title>
        <authorList>
            <person name="Ravin N.V."/>
            <person name="Smolyakov D."/>
            <person name="Markov N.D."/>
            <person name="Beletsky A.V."/>
            <person name="Mardanov A.V."/>
            <person name="Rudenko T.S."/>
            <person name="Grabovich M.Y."/>
        </authorList>
    </citation>
    <scope>NUCLEOTIDE SEQUENCE [LARGE SCALE GENOMIC DNA]</scope>
    <source>
        <strain evidence="2 3">MK1</strain>
    </source>
</reference>
<dbReference type="EMBL" id="CP133218">
    <property type="protein sequence ID" value="WML89548.1"/>
    <property type="molecule type" value="Genomic_DNA"/>
</dbReference>
<proteinExistence type="predicted"/>
<feature type="transmembrane region" description="Helical" evidence="1">
    <location>
        <begin position="471"/>
        <end position="487"/>
    </location>
</feature>
<accession>A0ABY9MLX2</accession>
<evidence type="ECO:0000313" key="3">
    <source>
        <dbReference type="Proteomes" id="UP001236657"/>
    </source>
</evidence>
<organism evidence="2 3">
    <name type="scientific">Thiothrix lacustris</name>
    <dbReference type="NCBI Taxonomy" id="525917"/>
    <lineage>
        <taxon>Bacteria</taxon>
        <taxon>Pseudomonadati</taxon>
        <taxon>Pseudomonadota</taxon>
        <taxon>Gammaproteobacteria</taxon>
        <taxon>Thiotrichales</taxon>
        <taxon>Thiotrichaceae</taxon>
        <taxon>Thiothrix</taxon>
    </lineage>
</organism>
<feature type="transmembrane region" description="Helical" evidence="1">
    <location>
        <begin position="507"/>
        <end position="528"/>
    </location>
</feature>